<keyword evidence="1" id="KW-0472">Membrane</keyword>
<dbReference type="EMBL" id="MU150229">
    <property type="protein sequence ID" value="KAF9469468.1"/>
    <property type="molecule type" value="Genomic_DNA"/>
</dbReference>
<feature type="transmembrane region" description="Helical" evidence="1">
    <location>
        <begin position="105"/>
        <end position="122"/>
    </location>
</feature>
<feature type="transmembrane region" description="Helical" evidence="1">
    <location>
        <begin position="64"/>
        <end position="85"/>
    </location>
</feature>
<name>A0A9P5YID3_9AGAR</name>
<keyword evidence="1" id="KW-0812">Transmembrane</keyword>
<organism evidence="2 3">
    <name type="scientific">Collybia nuda</name>
    <dbReference type="NCBI Taxonomy" id="64659"/>
    <lineage>
        <taxon>Eukaryota</taxon>
        <taxon>Fungi</taxon>
        <taxon>Dikarya</taxon>
        <taxon>Basidiomycota</taxon>
        <taxon>Agaricomycotina</taxon>
        <taxon>Agaricomycetes</taxon>
        <taxon>Agaricomycetidae</taxon>
        <taxon>Agaricales</taxon>
        <taxon>Tricholomatineae</taxon>
        <taxon>Clitocybaceae</taxon>
        <taxon>Collybia</taxon>
    </lineage>
</organism>
<accession>A0A9P5YID3</accession>
<proteinExistence type="predicted"/>
<evidence type="ECO:0000313" key="2">
    <source>
        <dbReference type="EMBL" id="KAF9469468.1"/>
    </source>
</evidence>
<protein>
    <submittedName>
        <fullName evidence="2">Uncharacterized protein</fullName>
    </submittedName>
</protein>
<sequence>MALVLLIGQIVRSDAGGPRFFVSTIGLSLGTNALSTALIGYLYWLHSKSAKYLRGSQKTRVEQVLTILLESGILFFLIQAVNFALLFPPGYDLPYVRAQGVLANIYYGFSAFYPTLVVVLVNNRQTLDQIYFVDTSLPTSPRTNTMNTQITLQTTDSTTFSPAMLGKVETCVGVVTPPSVSAFGVQMAWF</sequence>
<evidence type="ECO:0000256" key="1">
    <source>
        <dbReference type="SAM" id="Phobius"/>
    </source>
</evidence>
<dbReference type="AlphaFoldDB" id="A0A9P5YID3"/>
<evidence type="ECO:0000313" key="3">
    <source>
        <dbReference type="Proteomes" id="UP000807353"/>
    </source>
</evidence>
<feature type="transmembrane region" description="Helical" evidence="1">
    <location>
        <begin position="25"/>
        <end position="44"/>
    </location>
</feature>
<reference evidence="2" key="1">
    <citation type="submission" date="2020-11" db="EMBL/GenBank/DDBJ databases">
        <authorList>
            <consortium name="DOE Joint Genome Institute"/>
            <person name="Ahrendt S."/>
            <person name="Riley R."/>
            <person name="Andreopoulos W."/>
            <person name="Labutti K."/>
            <person name="Pangilinan J."/>
            <person name="Ruiz-Duenas F.J."/>
            <person name="Barrasa J.M."/>
            <person name="Sanchez-Garcia M."/>
            <person name="Camarero S."/>
            <person name="Miyauchi S."/>
            <person name="Serrano A."/>
            <person name="Linde D."/>
            <person name="Babiker R."/>
            <person name="Drula E."/>
            <person name="Ayuso-Fernandez I."/>
            <person name="Pacheco R."/>
            <person name="Padilla G."/>
            <person name="Ferreira P."/>
            <person name="Barriuso J."/>
            <person name="Kellner H."/>
            <person name="Castanera R."/>
            <person name="Alfaro M."/>
            <person name="Ramirez L."/>
            <person name="Pisabarro A.G."/>
            <person name="Kuo A."/>
            <person name="Tritt A."/>
            <person name="Lipzen A."/>
            <person name="He G."/>
            <person name="Yan M."/>
            <person name="Ng V."/>
            <person name="Cullen D."/>
            <person name="Martin F."/>
            <person name="Rosso M.-N."/>
            <person name="Henrissat B."/>
            <person name="Hibbett D."/>
            <person name="Martinez A.T."/>
            <person name="Grigoriev I.V."/>
        </authorList>
    </citation>
    <scope>NUCLEOTIDE SEQUENCE</scope>
    <source>
        <strain evidence="2">CBS 247.69</strain>
    </source>
</reference>
<gene>
    <name evidence="2" type="ORF">BDZ94DRAFT_1303185</name>
</gene>
<comment type="caution">
    <text evidence="2">The sequence shown here is derived from an EMBL/GenBank/DDBJ whole genome shotgun (WGS) entry which is preliminary data.</text>
</comment>
<keyword evidence="1" id="KW-1133">Transmembrane helix</keyword>
<dbReference type="Proteomes" id="UP000807353">
    <property type="component" value="Unassembled WGS sequence"/>
</dbReference>
<dbReference type="OrthoDB" id="2744793at2759"/>
<keyword evidence="3" id="KW-1185">Reference proteome</keyword>